<accession>A0ABU8VM24</accession>
<dbReference type="RefSeq" id="WP_340359935.1">
    <property type="nucleotide sequence ID" value="NZ_JBBKZU010000014.1"/>
</dbReference>
<dbReference type="PANTHER" id="PTHR30419">
    <property type="entry name" value="HTH-TYPE TRANSCRIPTIONAL REGULATOR YBHD"/>
    <property type="match status" value="1"/>
</dbReference>
<dbReference type="InterPro" id="IPR000847">
    <property type="entry name" value="LysR_HTH_N"/>
</dbReference>
<dbReference type="Gene3D" id="3.40.190.290">
    <property type="match status" value="1"/>
</dbReference>
<evidence type="ECO:0000313" key="6">
    <source>
        <dbReference type="EMBL" id="MEJ8814707.1"/>
    </source>
</evidence>
<evidence type="ECO:0000256" key="3">
    <source>
        <dbReference type="ARBA" id="ARBA00023125"/>
    </source>
</evidence>
<dbReference type="InterPro" id="IPR005119">
    <property type="entry name" value="LysR_subst-bd"/>
</dbReference>
<organism evidence="6 7">
    <name type="scientific">Variovorax ureilyticus</name>
    <dbReference type="NCBI Taxonomy" id="1836198"/>
    <lineage>
        <taxon>Bacteria</taxon>
        <taxon>Pseudomonadati</taxon>
        <taxon>Pseudomonadota</taxon>
        <taxon>Betaproteobacteria</taxon>
        <taxon>Burkholderiales</taxon>
        <taxon>Comamonadaceae</taxon>
        <taxon>Variovorax</taxon>
    </lineage>
</organism>
<proteinExistence type="inferred from homology"/>
<dbReference type="SUPFAM" id="SSF46785">
    <property type="entry name" value="Winged helix' DNA-binding domain"/>
    <property type="match status" value="1"/>
</dbReference>
<sequence length="314" mass="33890">MSLSASVLLQRLLAGGRFRHIQLLLTLAELGSIQRTAEAIGITQSSATQTLAFLEGLLETQLFHRHARGVRPTRACTDLLPIARNVLHGVAEGAETIAARGAQGKGSVRLLASVAGVSGLLVRGLPLFHEKVPHIQVHLREAEGEDQLLAISRGEVDMVACRKPAIIPEGWSFVPLIPDRLVVVGAAGHRLVRSRRVTWKVLSTETWLLPPADTAARQRFDEFAATFTDGARVYPLITRAPAMIRWLLVNRGMLSLLPLSFVQHLIDAGELAEVRTAESIPVEPLGLLIPQGGGAEAGARLAEFLGEVFSAPRI</sequence>
<comment type="similarity">
    <text evidence="1">Belongs to the LysR transcriptional regulatory family.</text>
</comment>
<keyword evidence="7" id="KW-1185">Reference proteome</keyword>
<name>A0ABU8VM24_9BURK</name>
<keyword evidence="4" id="KW-0804">Transcription</keyword>
<gene>
    <name evidence="6" type="ORF">WKW77_26790</name>
</gene>
<keyword evidence="3" id="KW-0238">DNA-binding</keyword>
<dbReference type="Proteomes" id="UP001365846">
    <property type="component" value="Unassembled WGS sequence"/>
</dbReference>
<protein>
    <submittedName>
        <fullName evidence="6">LysR family transcriptional regulator</fullName>
    </submittedName>
</protein>
<dbReference type="PANTHER" id="PTHR30419:SF8">
    <property type="entry name" value="NITROGEN ASSIMILATION TRANSCRIPTIONAL ACTIVATOR-RELATED"/>
    <property type="match status" value="1"/>
</dbReference>
<dbReference type="EMBL" id="JBBKZU010000014">
    <property type="protein sequence ID" value="MEJ8814707.1"/>
    <property type="molecule type" value="Genomic_DNA"/>
</dbReference>
<evidence type="ECO:0000256" key="4">
    <source>
        <dbReference type="ARBA" id="ARBA00023163"/>
    </source>
</evidence>
<dbReference type="Pfam" id="PF00126">
    <property type="entry name" value="HTH_1"/>
    <property type="match status" value="1"/>
</dbReference>
<keyword evidence="2" id="KW-0805">Transcription regulation</keyword>
<feature type="domain" description="HTH lysR-type" evidence="5">
    <location>
        <begin position="18"/>
        <end position="73"/>
    </location>
</feature>
<evidence type="ECO:0000256" key="1">
    <source>
        <dbReference type="ARBA" id="ARBA00009437"/>
    </source>
</evidence>
<dbReference type="SUPFAM" id="SSF53850">
    <property type="entry name" value="Periplasmic binding protein-like II"/>
    <property type="match status" value="1"/>
</dbReference>
<evidence type="ECO:0000259" key="5">
    <source>
        <dbReference type="PROSITE" id="PS50931"/>
    </source>
</evidence>
<reference evidence="6 7" key="1">
    <citation type="submission" date="2024-03" db="EMBL/GenBank/DDBJ databases">
        <title>Novel species of the genus Variovorax.</title>
        <authorList>
            <person name="Liu Q."/>
            <person name="Xin Y.-H."/>
        </authorList>
    </citation>
    <scope>NUCLEOTIDE SEQUENCE [LARGE SCALE GENOMIC DNA]</scope>
    <source>
        <strain evidence="6 7">KACC 18899</strain>
    </source>
</reference>
<dbReference type="InterPro" id="IPR050950">
    <property type="entry name" value="HTH-type_LysR_regulators"/>
</dbReference>
<dbReference type="Gene3D" id="1.10.10.10">
    <property type="entry name" value="Winged helix-like DNA-binding domain superfamily/Winged helix DNA-binding domain"/>
    <property type="match status" value="1"/>
</dbReference>
<dbReference type="InterPro" id="IPR036388">
    <property type="entry name" value="WH-like_DNA-bd_sf"/>
</dbReference>
<evidence type="ECO:0000313" key="7">
    <source>
        <dbReference type="Proteomes" id="UP001365846"/>
    </source>
</evidence>
<comment type="caution">
    <text evidence="6">The sequence shown here is derived from an EMBL/GenBank/DDBJ whole genome shotgun (WGS) entry which is preliminary data.</text>
</comment>
<evidence type="ECO:0000256" key="2">
    <source>
        <dbReference type="ARBA" id="ARBA00023015"/>
    </source>
</evidence>
<dbReference type="Pfam" id="PF03466">
    <property type="entry name" value="LysR_substrate"/>
    <property type="match status" value="1"/>
</dbReference>
<dbReference type="InterPro" id="IPR036390">
    <property type="entry name" value="WH_DNA-bd_sf"/>
</dbReference>
<dbReference type="PROSITE" id="PS50931">
    <property type="entry name" value="HTH_LYSR"/>
    <property type="match status" value="1"/>
</dbReference>